<geneLocation type="plasmid" evidence="1 2">
    <name>unnamed4</name>
</geneLocation>
<dbReference type="AlphaFoldDB" id="A0A8U0I1Y7"/>
<accession>A0A8U0I1Y7</accession>
<evidence type="ECO:0000313" key="2">
    <source>
        <dbReference type="Proteomes" id="UP000830729"/>
    </source>
</evidence>
<protein>
    <submittedName>
        <fullName evidence="1">Uncharacterized protein</fullName>
    </submittedName>
</protein>
<dbReference type="EMBL" id="CP096663">
    <property type="protein sequence ID" value="UPV77199.1"/>
    <property type="molecule type" value="Genomic_DNA"/>
</dbReference>
<dbReference type="Proteomes" id="UP000830729">
    <property type="component" value="Plasmid unnamed4"/>
</dbReference>
<organism evidence="1 2">
    <name type="scientific">Halorussus limi</name>
    <dbReference type="NCBI Taxonomy" id="2938695"/>
    <lineage>
        <taxon>Archaea</taxon>
        <taxon>Methanobacteriati</taxon>
        <taxon>Methanobacteriota</taxon>
        <taxon>Stenosarchaea group</taxon>
        <taxon>Halobacteria</taxon>
        <taxon>Halobacteriales</taxon>
        <taxon>Haladaptataceae</taxon>
        <taxon>Halorussus</taxon>
    </lineage>
</organism>
<keyword evidence="1" id="KW-0614">Plasmid</keyword>
<evidence type="ECO:0000313" key="1">
    <source>
        <dbReference type="EMBL" id="UPV77199.1"/>
    </source>
</evidence>
<reference evidence="1 2" key="1">
    <citation type="submission" date="2022-04" db="EMBL/GenBank/DDBJ databases">
        <title>Diverse halophilic archaea isolated from saline environments.</title>
        <authorList>
            <person name="Cui H.-L."/>
        </authorList>
    </citation>
    <scope>NUCLEOTIDE SEQUENCE [LARGE SCALE GENOMIC DNA]</scope>
    <source>
        <strain evidence="1 2">XZYJT49</strain>
        <plasmid evidence="1 2">unnamed4</plasmid>
    </source>
</reference>
<dbReference type="GeneID" id="72188088"/>
<dbReference type="InterPro" id="IPR055927">
    <property type="entry name" value="DUF7504"/>
</dbReference>
<proteinExistence type="predicted"/>
<dbReference type="KEGG" id="halx:M0R89_22775"/>
<dbReference type="RefSeq" id="WP_248653223.1">
    <property type="nucleotide sequence ID" value="NZ_CP096663.1"/>
</dbReference>
<name>A0A8U0I1Y7_9EURY</name>
<dbReference type="Pfam" id="PF24336">
    <property type="entry name" value="DUF7504"/>
    <property type="match status" value="1"/>
</dbReference>
<gene>
    <name evidence="1" type="ORF">M0R89_22775</name>
</gene>
<keyword evidence="2" id="KW-1185">Reference proteome</keyword>
<sequence length="224" mass="24282">MKLTRGSCRLFRGGGEETARVFAQRLEELKQTGCSILVTGTVDSAGFAEQLSLSLGNQTCKQVLVSPYQLSTPGQLLPAGISPAMDSVRVVTGEQARSTASAGRAGSADDLATLREAVLDAITDLSDEFELADNDLRVGVQSLGQFSDWADGRGVRRFVQAVSKYVGLVNGTLYCQLRGDSTRASELLDVGLFDAHIELRSQQECVEQRWHLPDEEITTKWVSL</sequence>